<keyword evidence="6" id="KW-1133">Transmembrane helix</keyword>
<dbReference type="KEGG" id="spu:764444"/>
<accession>A0A7M7PHI9</accession>
<evidence type="ECO:0000313" key="8">
    <source>
        <dbReference type="Proteomes" id="UP000007110"/>
    </source>
</evidence>
<keyword evidence="5" id="KW-0560">Oxidoreductase</keyword>
<dbReference type="GeneID" id="764444"/>
<keyword evidence="2 4" id="KW-0479">Metal-binding</keyword>
<dbReference type="GO" id="GO:0016712">
    <property type="term" value="F:oxidoreductase activity, acting on paired donors, with incorporation or reduction of molecular oxygen, reduced flavin or flavoprotein as one donor, and incorporation of one atom of oxygen"/>
    <property type="evidence" value="ECO:0000318"/>
    <property type="project" value="GO_Central"/>
</dbReference>
<dbReference type="InterPro" id="IPR001128">
    <property type="entry name" value="Cyt_P450"/>
</dbReference>
<comment type="cofactor">
    <cofactor evidence="4">
        <name>heme</name>
        <dbReference type="ChEBI" id="CHEBI:30413"/>
    </cofactor>
</comment>
<keyword evidence="8" id="KW-1185">Reference proteome</keyword>
<dbReference type="PROSITE" id="PS00086">
    <property type="entry name" value="CYTOCHROME_P450"/>
    <property type="match status" value="1"/>
</dbReference>
<dbReference type="PANTHER" id="PTHR24300">
    <property type="entry name" value="CYTOCHROME P450 508A4-RELATED"/>
    <property type="match status" value="1"/>
</dbReference>
<dbReference type="InterPro" id="IPR002401">
    <property type="entry name" value="Cyt_P450_E_grp-I"/>
</dbReference>
<name>A0A7M7PHI9_STRPU</name>
<keyword evidence="6" id="KW-0812">Transmembrane</keyword>
<evidence type="ECO:0000256" key="2">
    <source>
        <dbReference type="ARBA" id="ARBA00022723"/>
    </source>
</evidence>
<keyword evidence="5" id="KW-0503">Monooxygenase</keyword>
<reference evidence="8" key="1">
    <citation type="submission" date="2015-02" db="EMBL/GenBank/DDBJ databases">
        <title>Genome sequencing for Strongylocentrotus purpuratus.</title>
        <authorList>
            <person name="Murali S."/>
            <person name="Liu Y."/>
            <person name="Vee V."/>
            <person name="English A."/>
            <person name="Wang M."/>
            <person name="Skinner E."/>
            <person name="Han Y."/>
            <person name="Muzny D.M."/>
            <person name="Worley K.C."/>
            <person name="Gibbs R.A."/>
        </authorList>
    </citation>
    <scope>NUCLEOTIDE SEQUENCE</scope>
</reference>
<dbReference type="AlphaFoldDB" id="A0A7M7PHI9"/>
<dbReference type="InterPro" id="IPR036396">
    <property type="entry name" value="Cyt_P450_sf"/>
</dbReference>
<evidence type="ECO:0000256" key="3">
    <source>
        <dbReference type="ARBA" id="ARBA00023004"/>
    </source>
</evidence>
<keyword evidence="3 4" id="KW-0408">Iron</keyword>
<dbReference type="GO" id="GO:0005506">
    <property type="term" value="F:iron ion binding"/>
    <property type="evidence" value="ECO:0007669"/>
    <property type="project" value="InterPro"/>
</dbReference>
<evidence type="ECO:0000256" key="1">
    <source>
        <dbReference type="ARBA" id="ARBA00010617"/>
    </source>
</evidence>
<evidence type="ECO:0000256" key="6">
    <source>
        <dbReference type="SAM" id="Phobius"/>
    </source>
</evidence>
<proteinExistence type="inferred from homology"/>
<keyword evidence="6" id="KW-0472">Membrane</keyword>
<dbReference type="Pfam" id="PF00067">
    <property type="entry name" value="p450"/>
    <property type="match status" value="1"/>
</dbReference>
<feature type="binding site" description="axial binding residue" evidence="4">
    <location>
        <position position="489"/>
    </location>
    <ligand>
        <name>heme</name>
        <dbReference type="ChEBI" id="CHEBI:30413"/>
    </ligand>
    <ligandPart>
        <name>Fe</name>
        <dbReference type="ChEBI" id="CHEBI:18248"/>
    </ligandPart>
</feature>
<dbReference type="PRINTS" id="PR00385">
    <property type="entry name" value="P450"/>
</dbReference>
<dbReference type="OMA" id="YIFYERR"/>
<feature type="transmembrane region" description="Helical" evidence="6">
    <location>
        <begin position="53"/>
        <end position="72"/>
    </location>
</feature>
<protein>
    <submittedName>
        <fullName evidence="7">Uncharacterized protein</fullName>
    </submittedName>
</protein>
<comment type="similarity">
    <text evidence="1 5">Belongs to the cytochrome P450 family.</text>
</comment>
<evidence type="ECO:0000313" key="7">
    <source>
        <dbReference type="EnsemblMetazoa" id="XP_030849390"/>
    </source>
</evidence>
<dbReference type="PRINTS" id="PR00463">
    <property type="entry name" value="EP450I"/>
</dbReference>
<dbReference type="RefSeq" id="XP_030849390.1">
    <property type="nucleotide sequence ID" value="XM_030993530.1"/>
</dbReference>
<dbReference type="SUPFAM" id="SSF48264">
    <property type="entry name" value="Cytochrome P450"/>
    <property type="match status" value="1"/>
</dbReference>
<dbReference type="PANTHER" id="PTHR24300:SF417">
    <property type="entry name" value="CYTOCHROME P450 508B1-RELATED"/>
    <property type="match status" value="1"/>
</dbReference>
<sequence>MAWAWVRLQEVTAFTFNTGGAITAEKSQVVHVHSGQLSCIIYNTAMDFRWHQLTPYHLLVTALVGLVAAWFVKHLMRLPKNLPPGPTGLPLIGVISKFIGTSDPLALLSEWADRYGEITSFKLGPQLVVLLNSYDAVAEAFRHPDLQGKPRSRMTEEASGFGPNAGLLIGAGQSWKEQRKFTLSVFRNLGVGKKSYEDTVAAEMAQLGRAIKETKGSPIDPNILVGQAVANVICTVIFGTQYKYDDSEFQHLLYLMNFNMSRSGAGGWLFFIPIPGMSKVPFGVIKAMMTNAKEFYAFIDHHIEAHKKNGGPDIPKDFIDQYLIKLKEMKGTESSFSHNSLKAVISDLFFAGMETTTTTLKWCILYMMAYPEVQSRVQAEMDQVVGRERLPGLDDRENLPYTCAVLMEVQRKGAVVALGVPHMAAADVTIKGYTIPKGTIIFPNILNVLNNKNFWDDSDAFTPERFLSDDGKLIKREELIFFSTGRRVCLGEQLARMETFLGFTSLLHRFTFKKPDNSPPLSFEAVLGGTRSSLPYLTCAIPRDPTENFA</sequence>
<dbReference type="OrthoDB" id="1844152at2759"/>
<reference evidence="7" key="2">
    <citation type="submission" date="2021-01" db="UniProtKB">
        <authorList>
            <consortium name="EnsemblMetazoa"/>
        </authorList>
    </citation>
    <scope>IDENTIFICATION</scope>
</reference>
<evidence type="ECO:0000256" key="4">
    <source>
        <dbReference type="PIRSR" id="PIRSR602401-1"/>
    </source>
</evidence>
<dbReference type="Gene3D" id="1.10.630.10">
    <property type="entry name" value="Cytochrome P450"/>
    <property type="match status" value="1"/>
</dbReference>
<dbReference type="EnsemblMetazoa" id="XM_030993530">
    <property type="protein sequence ID" value="XP_030849390"/>
    <property type="gene ID" value="LOC764444"/>
</dbReference>
<dbReference type="InterPro" id="IPR017972">
    <property type="entry name" value="Cyt_P450_CS"/>
</dbReference>
<dbReference type="FunCoup" id="A0A7M7PHI9">
    <property type="interactions" value="954"/>
</dbReference>
<organism evidence="7 8">
    <name type="scientific">Strongylocentrotus purpuratus</name>
    <name type="common">Purple sea urchin</name>
    <dbReference type="NCBI Taxonomy" id="7668"/>
    <lineage>
        <taxon>Eukaryota</taxon>
        <taxon>Metazoa</taxon>
        <taxon>Echinodermata</taxon>
        <taxon>Eleutherozoa</taxon>
        <taxon>Echinozoa</taxon>
        <taxon>Echinoidea</taxon>
        <taxon>Euechinoidea</taxon>
        <taxon>Echinacea</taxon>
        <taxon>Camarodonta</taxon>
        <taxon>Echinidea</taxon>
        <taxon>Strongylocentrotidae</taxon>
        <taxon>Strongylocentrotus</taxon>
    </lineage>
</organism>
<dbReference type="Proteomes" id="UP000007110">
    <property type="component" value="Unassembled WGS sequence"/>
</dbReference>
<dbReference type="GO" id="GO:0020037">
    <property type="term" value="F:heme binding"/>
    <property type="evidence" value="ECO:0000318"/>
    <property type="project" value="GO_Central"/>
</dbReference>
<dbReference type="FunFam" id="1.10.630.10:FF:000137">
    <property type="entry name" value="Uncharacterized protein"/>
    <property type="match status" value="1"/>
</dbReference>
<keyword evidence="4 5" id="KW-0349">Heme</keyword>
<dbReference type="InterPro" id="IPR050182">
    <property type="entry name" value="Cytochrome_P450_fam2"/>
</dbReference>
<dbReference type="InParanoid" id="A0A7M7PHI9"/>
<evidence type="ECO:0000256" key="5">
    <source>
        <dbReference type="RuleBase" id="RU000461"/>
    </source>
</evidence>